<keyword evidence="2" id="KW-0472">Membrane</keyword>
<organism evidence="4 5">
    <name type="scientific">Marinobacterium aestuarii</name>
    <dbReference type="NCBI Taxonomy" id="1821621"/>
    <lineage>
        <taxon>Bacteria</taxon>
        <taxon>Pseudomonadati</taxon>
        <taxon>Pseudomonadota</taxon>
        <taxon>Gammaproteobacteria</taxon>
        <taxon>Oceanospirillales</taxon>
        <taxon>Oceanospirillaceae</taxon>
        <taxon>Marinobacterium</taxon>
    </lineage>
</organism>
<dbReference type="PROSITE" id="PS51857">
    <property type="entry name" value="CSD_2"/>
    <property type="match status" value="1"/>
</dbReference>
<keyword evidence="1" id="KW-0597">Phosphoprotein</keyword>
<dbReference type="RefSeq" id="WP_067386224.1">
    <property type="nucleotide sequence ID" value="NZ_CP015839.1"/>
</dbReference>
<dbReference type="GO" id="GO:0043488">
    <property type="term" value="P:regulation of mRNA stability"/>
    <property type="evidence" value="ECO:0007669"/>
    <property type="project" value="TreeGrafter"/>
</dbReference>
<dbReference type="EMBL" id="CP015839">
    <property type="protein sequence ID" value="ANG64625.1"/>
    <property type="molecule type" value="Genomic_DNA"/>
</dbReference>
<protein>
    <submittedName>
        <fullName evidence="4">DNA-binding protein</fullName>
    </submittedName>
</protein>
<dbReference type="InterPro" id="IPR010718">
    <property type="entry name" value="DUF1294"/>
</dbReference>
<dbReference type="Proteomes" id="UP000078070">
    <property type="component" value="Chromosome"/>
</dbReference>
<keyword evidence="4" id="KW-0238">DNA-binding</keyword>
<dbReference type="SMART" id="SM00357">
    <property type="entry name" value="CSP"/>
    <property type="match status" value="1"/>
</dbReference>
<dbReference type="OrthoDB" id="72963at2"/>
<reference evidence="4 5" key="2">
    <citation type="journal article" date="2018" name="Int. J. Syst. Evol. Microbiol.">
        <title>Marinobacterium aestuarii sp. nov., a benzene-degrading marine bacterium isolated from estuary sediment.</title>
        <authorList>
            <person name="Bae S.S."/>
            <person name="Jung J."/>
            <person name="Chung D."/>
            <person name="Baek K."/>
        </authorList>
    </citation>
    <scope>NUCLEOTIDE SEQUENCE [LARGE SCALE GENOMIC DNA]</scope>
    <source>
        <strain evidence="4 5">ST58-10</strain>
    </source>
</reference>
<name>A0A1A9F377_9GAMM</name>
<keyword evidence="2" id="KW-1133">Transmembrane helix</keyword>
<dbReference type="Gene3D" id="2.40.50.140">
    <property type="entry name" value="Nucleic acid-binding proteins"/>
    <property type="match status" value="1"/>
</dbReference>
<feature type="transmembrane region" description="Helical" evidence="2">
    <location>
        <begin position="85"/>
        <end position="104"/>
    </location>
</feature>
<dbReference type="InterPro" id="IPR002059">
    <property type="entry name" value="CSP_DNA-bd"/>
</dbReference>
<evidence type="ECO:0000313" key="4">
    <source>
        <dbReference type="EMBL" id="ANG64625.1"/>
    </source>
</evidence>
<evidence type="ECO:0000259" key="3">
    <source>
        <dbReference type="PROSITE" id="PS51857"/>
    </source>
</evidence>
<dbReference type="STRING" id="1821621.A8C75_20530"/>
<reference evidence="5" key="1">
    <citation type="submission" date="2016-05" db="EMBL/GenBank/DDBJ databases">
        <authorList>
            <person name="Baek K."/>
            <person name="Yang S.-J."/>
        </authorList>
    </citation>
    <scope>NUCLEOTIDE SEQUENCE [LARGE SCALE GENOMIC DNA]</scope>
    <source>
        <strain evidence="5">ST58-10</strain>
    </source>
</reference>
<gene>
    <name evidence="4" type="ORF">A8C75_20530</name>
</gene>
<dbReference type="SUPFAM" id="SSF50249">
    <property type="entry name" value="Nucleic acid-binding proteins"/>
    <property type="match status" value="1"/>
</dbReference>
<evidence type="ECO:0000313" key="5">
    <source>
        <dbReference type="Proteomes" id="UP000078070"/>
    </source>
</evidence>
<dbReference type="InterPro" id="IPR052069">
    <property type="entry name" value="Ca-reg_mRNA-binding_domain"/>
</dbReference>
<dbReference type="InterPro" id="IPR011129">
    <property type="entry name" value="CSD"/>
</dbReference>
<accession>A0A1A9F377</accession>
<proteinExistence type="predicted"/>
<dbReference type="Pfam" id="PF06961">
    <property type="entry name" value="DUF1294"/>
    <property type="match status" value="1"/>
</dbReference>
<feature type="transmembrane region" description="Helical" evidence="2">
    <location>
        <begin position="175"/>
        <end position="192"/>
    </location>
</feature>
<sequence>MRLQGRITRWKDDQGFGFITPDGGGEPVFVHISAFASRRLRPSVQDVVVYTPGTGERGRPQALKVSYPGDRRQARVSRRSSGNGTLGLLFAGIFLGFVAVAAMLGKLPLLLAGLYALVSLVTFGTYAWDKSAAQKGQWRTQESRLHLLALLGGWPGAMAAQQILRHKSIKGSFRFVFWLTVSANCAVLGWLMSSAGAPLMSLIAG</sequence>
<dbReference type="GO" id="GO:0003677">
    <property type="term" value="F:DNA binding"/>
    <property type="evidence" value="ECO:0007669"/>
    <property type="project" value="UniProtKB-KW"/>
</dbReference>
<evidence type="ECO:0000256" key="1">
    <source>
        <dbReference type="ARBA" id="ARBA00022553"/>
    </source>
</evidence>
<feature type="transmembrane region" description="Helical" evidence="2">
    <location>
        <begin position="110"/>
        <end position="128"/>
    </location>
</feature>
<evidence type="ECO:0000256" key="2">
    <source>
        <dbReference type="SAM" id="Phobius"/>
    </source>
</evidence>
<feature type="domain" description="CSD" evidence="3">
    <location>
        <begin position="2"/>
        <end position="67"/>
    </location>
</feature>
<dbReference type="Pfam" id="PF00313">
    <property type="entry name" value="CSD"/>
    <property type="match status" value="1"/>
</dbReference>
<dbReference type="GO" id="GO:0003730">
    <property type="term" value="F:mRNA 3'-UTR binding"/>
    <property type="evidence" value="ECO:0007669"/>
    <property type="project" value="TreeGrafter"/>
</dbReference>
<dbReference type="PANTHER" id="PTHR12962">
    <property type="entry name" value="CALCIUM-REGULATED HEAT STABLE PROTEIN CRHSP-24-RELATED"/>
    <property type="match status" value="1"/>
</dbReference>
<dbReference type="AlphaFoldDB" id="A0A1A9F377"/>
<keyword evidence="2" id="KW-0812">Transmembrane</keyword>
<dbReference type="GO" id="GO:0005829">
    <property type="term" value="C:cytosol"/>
    <property type="evidence" value="ECO:0007669"/>
    <property type="project" value="UniProtKB-ARBA"/>
</dbReference>
<keyword evidence="5" id="KW-1185">Reference proteome</keyword>
<dbReference type="CDD" id="cd04458">
    <property type="entry name" value="CSP_CDS"/>
    <property type="match status" value="1"/>
</dbReference>
<dbReference type="PANTHER" id="PTHR12962:SF1">
    <property type="entry name" value="COLD SHOCK DOMAIN-CONTAINING PROTEIN CG9705"/>
    <property type="match status" value="1"/>
</dbReference>
<dbReference type="InterPro" id="IPR012340">
    <property type="entry name" value="NA-bd_OB-fold"/>
</dbReference>
<dbReference type="KEGG" id="mars:A8C75_20530"/>